<dbReference type="PROSITE" id="PS51257">
    <property type="entry name" value="PROKAR_LIPOPROTEIN"/>
    <property type="match status" value="1"/>
</dbReference>
<feature type="chain" id="PRO_5017462823" evidence="1">
    <location>
        <begin position="35"/>
        <end position="556"/>
    </location>
</feature>
<name>A0A3A3FF20_9BURK</name>
<dbReference type="OrthoDB" id="8522166at2"/>
<keyword evidence="1" id="KW-0732">Signal</keyword>
<dbReference type="AlphaFoldDB" id="A0A3A3FF20"/>
<gene>
    <name evidence="2" type="ORF">D3871_24470</name>
</gene>
<organism evidence="2 3">
    <name type="scientific">Noviherbaspirillum saxi</name>
    <dbReference type="NCBI Taxonomy" id="2320863"/>
    <lineage>
        <taxon>Bacteria</taxon>
        <taxon>Pseudomonadati</taxon>
        <taxon>Pseudomonadota</taxon>
        <taxon>Betaproteobacteria</taxon>
        <taxon>Burkholderiales</taxon>
        <taxon>Oxalobacteraceae</taxon>
        <taxon>Noviherbaspirillum</taxon>
    </lineage>
</organism>
<feature type="signal peptide" evidence="1">
    <location>
        <begin position="1"/>
        <end position="34"/>
    </location>
</feature>
<evidence type="ECO:0000256" key="1">
    <source>
        <dbReference type="SAM" id="SignalP"/>
    </source>
</evidence>
<dbReference type="Pfam" id="PF06980">
    <property type="entry name" value="DUF1302"/>
    <property type="match status" value="1"/>
</dbReference>
<comment type="caution">
    <text evidence="2">The sequence shown here is derived from an EMBL/GenBank/DDBJ whole genome shotgun (WGS) entry which is preliminary data.</text>
</comment>
<dbReference type="RefSeq" id="WP_119771738.1">
    <property type="nucleotide sequence ID" value="NZ_QYUO01000003.1"/>
</dbReference>
<dbReference type="InterPro" id="IPR010727">
    <property type="entry name" value="DUF1302"/>
</dbReference>
<sequence length="556" mass="60081">MTNPKQAQSSGLRRTALAAAVAAACMGVCAGANAFEVDTGNDDMQVRFDNTVRYNLGYRVEKQDPAVLANPNNDDGDRNFKRHSIVMNRVDLLSELDVVYQKKFGARVSAASWYDRAYSGNFDNTSLATSNHLVNGAPAFGLSNYANRYYNGLSGEWLDAFVFGTVDLGNMPLTVRAGRHNVYWGEALANPVHGINYGQAPLDLAKAQATPGVEVKELARPRAQLSGQLQATSDLSIAGQYFFKWEAARLPEAGTYYGAADLLQRGGESLILAPGVRALHGRDIGPKGRGDWGLAARWSPEWLDGTLGFYARNFSDILPQTILMGAAPRQYFLNYADDIDMYGVSLTRNIAGVSFGMDLNYRKNMPLASDSIVITSLARLPAHGDVLGARGETLHGVFNVIGTVNSTPMFDSASWNAELAWSRLLSVTNDPNNVFKGRTGYTAIDRVSKDFFGVSLGFTPTWFQIFPGADLSMPVNYSRGLSGNSTVSSGGNKYAGSWSVGLALDLYSKYRFDLKYVDAFGHYTVNSATGAVAASAGAGALLNDRGALYATFKTSF</sequence>
<evidence type="ECO:0000313" key="3">
    <source>
        <dbReference type="Proteomes" id="UP000265955"/>
    </source>
</evidence>
<reference evidence="3" key="1">
    <citation type="submission" date="2018-09" db="EMBL/GenBank/DDBJ databases">
        <authorList>
            <person name="Zhu H."/>
        </authorList>
    </citation>
    <scope>NUCLEOTIDE SEQUENCE [LARGE SCALE GENOMIC DNA]</scope>
    <source>
        <strain evidence="3">K1R23-30</strain>
    </source>
</reference>
<accession>A0A3A3FF20</accession>
<protein>
    <submittedName>
        <fullName evidence="2">DUF1302 domain-containing protein</fullName>
    </submittedName>
</protein>
<keyword evidence="3" id="KW-1185">Reference proteome</keyword>
<dbReference type="Proteomes" id="UP000265955">
    <property type="component" value="Unassembled WGS sequence"/>
</dbReference>
<evidence type="ECO:0000313" key="2">
    <source>
        <dbReference type="EMBL" id="RJF91840.1"/>
    </source>
</evidence>
<proteinExistence type="predicted"/>
<dbReference type="EMBL" id="QYUO01000003">
    <property type="protein sequence ID" value="RJF91840.1"/>
    <property type="molecule type" value="Genomic_DNA"/>
</dbReference>